<dbReference type="PROSITE" id="PS50011">
    <property type="entry name" value="PROTEIN_KINASE_DOM"/>
    <property type="match status" value="1"/>
</dbReference>
<sequence length="724" mass="81233">MEETKDDTRPVEAPGQNTQWWPSGLIEKLRSISLVSSDETSSSKGSRGQHDERRFKELFDTIPSIDELQTLDSEGLRPNVILVDTRKDKKLSMLKQLAITLVKGLNSNPSAMIKKIAGLVCDFFKRPKLETDHVKGALEEVSHALDSQGIHMLGHIKHGSCHSRAILFKVLADTVGLESMLMVGLPREGVMERTDTYKHISVIVVLNSVELLVDLGRNPGKLLPCSAKAVFLSHLSAGESDSAENDSYDSPIEPNSPLCGFSDQTEVEGLSHSEPNVANSFWRRSQKKVIAEQRTASSRSAGASPVEARRRRRRCISMIPEIGDDTVRYMVIKYPEKLMLPYLGRCQITPIPNPKWNGTTRVVREMNEILKRNRLPEEQVNSTLSCSTSGKDDNSDLRESVSRLSPDGHDGIYGQKPLTYNFPLKQINSHKAISLPSSPQHFVNQASLRSEATEIFSSPDMMTTFNKVLESSKILNKPLLPFPEWNIDFSEITIGTRVGIGFFGEVFRGTWNGLEVGIKVFLEQDLTVENIEDFCNEISILSRIRHPNVILFLGACMEPPRLSIVTEYMEMGSLYYLIHASGMKKKLSWQRRLKMLCDICRSKSVKLVLNNGRQLSMIRPMKDSSSAGTPEWMAPELIRNEPFTEKCDIFSLGVIMWELCTLNRPWEGVPAVQVVYAVGNDGQRLEIPEGPLGKLIADCWAEPDERPSCQEVLSRLQECEYLMG</sequence>
<evidence type="ECO:0000313" key="4">
    <source>
        <dbReference type="Proteomes" id="UP001318860"/>
    </source>
</evidence>
<feature type="region of interest" description="Disordered" evidence="1">
    <location>
        <begin position="378"/>
        <end position="410"/>
    </location>
</feature>
<comment type="caution">
    <text evidence="3">The sequence shown here is derived from an EMBL/GenBank/DDBJ whole genome shotgun (WGS) entry which is preliminary data.</text>
</comment>
<evidence type="ECO:0000313" key="3">
    <source>
        <dbReference type="EMBL" id="KAK6124291.1"/>
    </source>
</evidence>
<accession>A0ABR0UPS4</accession>
<dbReference type="Gene3D" id="3.30.200.20">
    <property type="entry name" value="Phosphorylase Kinase, domain 1"/>
    <property type="match status" value="1"/>
</dbReference>
<reference evidence="3 4" key="1">
    <citation type="journal article" date="2021" name="Comput. Struct. Biotechnol. J.">
        <title>De novo genome assembly of the potent medicinal plant Rehmannia glutinosa using nanopore technology.</title>
        <authorList>
            <person name="Ma L."/>
            <person name="Dong C."/>
            <person name="Song C."/>
            <person name="Wang X."/>
            <person name="Zheng X."/>
            <person name="Niu Y."/>
            <person name="Chen S."/>
            <person name="Feng W."/>
        </authorList>
    </citation>
    <scope>NUCLEOTIDE SEQUENCE [LARGE SCALE GENOMIC DNA]</scope>
    <source>
        <strain evidence="3">DH-2019</strain>
    </source>
</reference>
<feature type="region of interest" description="Disordered" evidence="1">
    <location>
        <begin position="1"/>
        <end position="21"/>
    </location>
</feature>
<feature type="compositionally biased region" description="Polar residues" evidence="1">
    <location>
        <begin position="379"/>
        <end position="389"/>
    </location>
</feature>
<dbReference type="Proteomes" id="UP001318860">
    <property type="component" value="Unassembled WGS sequence"/>
</dbReference>
<keyword evidence="4" id="KW-1185">Reference proteome</keyword>
<protein>
    <recommendedName>
        <fullName evidence="2">Protein kinase domain-containing protein</fullName>
    </recommendedName>
</protein>
<feature type="compositionally biased region" description="Basic and acidic residues" evidence="1">
    <location>
        <begin position="1"/>
        <end position="10"/>
    </location>
</feature>
<dbReference type="Pfam" id="PF14381">
    <property type="entry name" value="EDR1_CTR1_ARMC3_pept"/>
    <property type="match status" value="1"/>
</dbReference>
<dbReference type="CDD" id="cd13999">
    <property type="entry name" value="STKc_MAP3K-like"/>
    <property type="match status" value="1"/>
</dbReference>
<dbReference type="Pfam" id="PF07714">
    <property type="entry name" value="PK_Tyr_Ser-Thr"/>
    <property type="match status" value="2"/>
</dbReference>
<gene>
    <name evidence="3" type="ORF">DH2020_041948</name>
</gene>
<dbReference type="PANTHER" id="PTHR23257:SF821">
    <property type="entry name" value="ATP BINDING PROTEIN"/>
    <property type="match status" value="1"/>
</dbReference>
<feature type="compositionally biased region" description="Basic and acidic residues" evidence="1">
    <location>
        <begin position="390"/>
        <end position="410"/>
    </location>
</feature>
<evidence type="ECO:0000259" key="2">
    <source>
        <dbReference type="PROSITE" id="PS50011"/>
    </source>
</evidence>
<dbReference type="InterPro" id="IPR050167">
    <property type="entry name" value="Ser_Thr_protein_kinase"/>
</dbReference>
<dbReference type="Gene3D" id="1.10.510.10">
    <property type="entry name" value="Transferase(Phosphotransferase) domain 1"/>
    <property type="match status" value="1"/>
</dbReference>
<dbReference type="EMBL" id="JABTTQ020002410">
    <property type="protein sequence ID" value="KAK6124291.1"/>
    <property type="molecule type" value="Genomic_DNA"/>
</dbReference>
<evidence type="ECO:0000256" key="1">
    <source>
        <dbReference type="SAM" id="MobiDB-lite"/>
    </source>
</evidence>
<proteinExistence type="predicted"/>
<dbReference type="InterPro" id="IPR011009">
    <property type="entry name" value="Kinase-like_dom_sf"/>
</dbReference>
<feature type="domain" description="Protein kinase" evidence="2">
    <location>
        <begin position="492"/>
        <end position="722"/>
    </location>
</feature>
<dbReference type="PANTHER" id="PTHR23257">
    <property type="entry name" value="SERINE-THREONINE PROTEIN KINASE"/>
    <property type="match status" value="1"/>
</dbReference>
<dbReference type="SUPFAM" id="SSF56112">
    <property type="entry name" value="Protein kinase-like (PK-like)"/>
    <property type="match status" value="1"/>
</dbReference>
<organism evidence="3 4">
    <name type="scientific">Rehmannia glutinosa</name>
    <name type="common">Chinese foxglove</name>
    <dbReference type="NCBI Taxonomy" id="99300"/>
    <lineage>
        <taxon>Eukaryota</taxon>
        <taxon>Viridiplantae</taxon>
        <taxon>Streptophyta</taxon>
        <taxon>Embryophyta</taxon>
        <taxon>Tracheophyta</taxon>
        <taxon>Spermatophyta</taxon>
        <taxon>Magnoliopsida</taxon>
        <taxon>eudicotyledons</taxon>
        <taxon>Gunneridae</taxon>
        <taxon>Pentapetalae</taxon>
        <taxon>asterids</taxon>
        <taxon>lamiids</taxon>
        <taxon>Lamiales</taxon>
        <taxon>Orobanchaceae</taxon>
        <taxon>Rehmannieae</taxon>
        <taxon>Rehmannia</taxon>
    </lineage>
</organism>
<dbReference type="InterPro" id="IPR001245">
    <property type="entry name" value="Ser-Thr/Tyr_kinase_cat_dom"/>
</dbReference>
<dbReference type="InterPro" id="IPR055164">
    <property type="entry name" value="EDR1/CTR1/ARMC3-like_pept-like"/>
</dbReference>
<name>A0ABR0UPS4_REHGL</name>
<dbReference type="InterPro" id="IPR000719">
    <property type="entry name" value="Prot_kinase_dom"/>
</dbReference>